<keyword evidence="3" id="KW-1185">Reference proteome</keyword>
<proteinExistence type="predicted"/>
<dbReference type="Proteomes" id="UP000270296">
    <property type="component" value="Unassembled WGS sequence"/>
</dbReference>
<feature type="chain" id="PRO_5043140473" evidence="1">
    <location>
        <begin position="21"/>
        <end position="37"/>
    </location>
</feature>
<evidence type="ECO:0000256" key="1">
    <source>
        <dbReference type="SAM" id="SignalP"/>
    </source>
</evidence>
<protein>
    <submittedName>
        <fullName evidence="4">SCP domain-containing protein</fullName>
    </submittedName>
</protein>
<evidence type="ECO:0000313" key="4">
    <source>
        <dbReference type="WBParaSite" id="SBAD_0001184701-mRNA-1"/>
    </source>
</evidence>
<reference evidence="2 3" key="2">
    <citation type="submission" date="2018-11" db="EMBL/GenBank/DDBJ databases">
        <authorList>
            <consortium name="Pathogen Informatics"/>
        </authorList>
    </citation>
    <scope>NUCLEOTIDE SEQUENCE [LARGE SCALE GENOMIC DNA]</scope>
</reference>
<dbReference type="EMBL" id="UZAM01015695">
    <property type="protein sequence ID" value="VDP40279.1"/>
    <property type="molecule type" value="Genomic_DNA"/>
</dbReference>
<name>A0A183J6G3_9BILA</name>
<organism evidence="4">
    <name type="scientific">Soboliphyme baturini</name>
    <dbReference type="NCBI Taxonomy" id="241478"/>
    <lineage>
        <taxon>Eukaryota</taxon>
        <taxon>Metazoa</taxon>
        <taxon>Ecdysozoa</taxon>
        <taxon>Nematoda</taxon>
        <taxon>Enoplea</taxon>
        <taxon>Dorylaimia</taxon>
        <taxon>Dioctophymatida</taxon>
        <taxon>Dioctophymatoidea</taxon>
        <taxon>Soboliphymatidae</taxon>
        <taxon>Soboliphyme</taxon>
    </lineage>
</organism>
<dbReference type="AlphaFoldDB" id="A0A183J6G3"/>
<feature type="signal peptide" evidence="1">
    <location>
        <begin position="1"/>
        <end position="20"/>
    </location>
</feature>
<gene>
    <name evidence="2" type="ORF">SBAD_LOCUS11461</name>
</gene>
<reference evidence="4" key="1">
    <citation type="submission" date="2016-06" db="UniProtKB">
        <authorList>
            <consortium name="WormBaseParasite"/>
        </authorList>
    </citation>
    <scope>IDENTIFICATION</scope>
</reference>
<evidence type="ECO:0000313" key="3">
    <source>
        <dbReference type="Proteomes" id="UP000270296"/>
    </source>
</evidence>
<dbReference type="WBParaSite" id="SBAD_0001184701-mRNA-1">
    <property type="protein sequence ID" value="SBAD_0001184701-mRNA-1"/>
    <property type="gene ID" value="SBAD_0001184701"/>
</dbReference>
<accession>A0A183J6G3</accession>
<sequence length="37" mass="3907">MATLPEAFACLLLIVVVANGLPSGSKKYYSHGRKALS</sequence>
<keyword evidence="1" id="KW-0732">Signal</keyword>
<evidence type="ECO:0000313" key="2">
    <source>
        <dbReference type="EMBL" id="VDP40279.1"/>
    </source>
</evidence>